<dbReference type="AlphaFoldDB" id="A0A1H6JHW8"/>
<proteinExistence type="predicted"/>
<dbReference type="RefSeq" id="WP_139283392.1">
    <property type="nucleotide sequence ID" value="NZ_FNWV01000005.1"/>
</dbReference>
<dbReference type="Proteomes" id="UP000183190">
    <property type="component" value="Unassembled WGS sequence"/>
</dbReference>
<dbReference type="EMBL" id="FNWV01000005">
    <property type="protein sequence ID" value="SEH61926.1"/>
    <property type="molecule type" value="Genomic_DNA"/>
</dbReference>
<dbReference type="InterPro" id="IPR045722">
    <property type="entry name" value="DUF6076"/>
</dbReference>
<name>A0A1H6JHW8_RUMFL</name>
<evidence type="ECO:0000313" key="1">
    <source>
        <dbReference type="EMBL" id="SEH61926.1"/>
    </source>
</evidence>
<evidence type="ECO:0000313" key="2">
    <source>
        <dbReference type="Proteomes" id="UP000183190"/>
    </source>
</evidence>
<gene>
    <name evidence="1" type="ORF">SAMN02910265_01779</name>
</gene>
<organism evidence="1 2">
    <name type="scientific">Ruminococcus flavefaciens</name>
    <dbReference type="NCBI Taxonomy" id="1265"/>
    <lineage>
        <taxon>Bacteria</taxon>
        <taxon>Bacillati</taxon>
        <taxon>Bacillota</taxon>
        <taxon>Clostridia</taxon>
        <taxon>Eubacteriales</taxon>
        <taxon>Oscillospiraceae</taxon>
        <taxon>Ruminococcus</taxon>
    </lineage>
</organism>
<dbReference type="Pfam" id="PF19553">
    <property type="entry name" value="DUF6076"/>
    <property type="match status" value="1"/>
</dbReference>
<accession>A0A1H6JHW8</accession>
<protein>
    <submittedName>
        <fullName evidence="1">Uncharacterized protein</fullName>
    </submittedName>
</protein>
<dbReference type="OrthoDB" id="1816313at2"/>
<sequence>MFSDICFYVKGKTIEVDGQDFLLGELTESCMNINDDQFHEIYFSFDKFKKEFPTELPEQEKYDKLKEEIFRIDSLLRVHKIFQVLGTPIETIKSYFKDKSILESWDMFCQLCNEYNGIIIDIYSFNVTINCFITQWIRNLKKCTPDDYAAAYYDFVFSPLAYKYIVNPVYNDGFIYTNTEFLSSLNLVPRETYEGSGKYVIAEYYHTSILQSFLKIDYLKGLMAGHSIRKCEHCKRFYLSTNAYRTRFCDKPSLEDPKFTCKQIAYRKTHIKDSNDNNPKYQTYKKAVHRIMRSCQRGAITVWRFLQWALILAYKRV</sequence>
<reference evidence="1 2" key="1">
    <citation type="submission" date="2016-10" db="EMBL/GenBank/DDBJ databases">
        <authorList>
            <person name="de Groot N.N."/>
        </authorList>
    </citation>
    <scope>NUCLEOTIDE SEQUENCE [LARGE SCALE GENOMIC DNA]</scope>
    <source>
        <strain evidence="1 2">YAD2003</strain>
    </source>
</reference>